<dbReference type="PROSITE" id="PS50045">
    <property type="entry name" value="SIGMA54_INTERACT_4"/>
    <property type="match status" value="1"/>
</dbReference>
<dbReference type="PROSITE" id="PS00688">
    <property type="entry name" value="SIGMA54_INTERACT_3"/>
    <property type="match status" value="1"/>
</dbReference>
<organism evidence="7 8">
    <name type="scientific">Sinanaerobacter chloroacetimidivorans</name>
    <dbReference type="NCBI Taxonomy" id="2818044"/>
    <lineage>
        <taxon>Bacteria</taxon>
        <taxon>Bacillati</taxon>
        <taxon>Bacillota</taxon>
        <taxon>Clostridia</taxon>
        <taxon>Peptostreptococcales</taxon>
        <taxon>Anaerovoracaceae</taxon>
        <taxon>Sinanaerobacter</taxon>
    </lineage>
</organism>
<proteinExistence type="predicted"/>
<dbReference type="GO" id="GO:0003677">
    <property type="term" value="F:DNA binding"/>
    <property type="evidence" value="ECO:0007669"/>
    <property type="project" value="UniProtKB-KW"/>
</dbReference>
<dbReference type="GO" id="GO:0005524">
    <property type="term" value="F:ATP binding"/>
    <property type="evidence" value="ECO:0007669"/>
    <property type="project" value="UniProtKB-KW"/>
</dbReference>
<feature type="domain" description="Sigma-54 factor interaction" evidence="6">
    <location>
        <begin position="378"/>
        <end position="607"/>
    </location>
</feature>
<dbReference type="InterPro" id="IPR058932">
    <property type="entry name" value="KDD_N"/>
</dbReference>
<dbReference type="Gene3D" id="1.10.8.60">
    <property type="match status" value="1"/>
</dbReference>
<evidence type="ECO:0000256" key="2">
    <source>
        <dbReference type="ARBA" id="ARBA00022840"/>
    </source>
</evidence>
<dbReference type="SUPFAM" id="SSF46689">
    <property type="entry name" value="Homeodomain-like"/>
    <property type="match status" value="1"/>
</dbReference>
<dbReference type="SMART" id="SM00382">
    <property type="entry name" value="AAA"/>
    <property type="match status" value="1"/>
</dbReference>
<accession>A0A8J7W5H1</accession>
<gene>
    <name evidence="7" type="ORF">KCX82_16135</name>
</gene>
<dbReference type="InterPro" id="IPR025662">
    <property type="entry name" value="Sigma_54_int_dom_ATP-bd_1"/>
</dbReference>
<dbReference type="Gene3D" id="1.10.10.60">
    <property type="entry name" value="Homeodomain-like"/>
    <property type="match status" value="1"/>
</dbReference>
<name>A0A8J7W5H1_9FIRM</name>
<dbReference type="InterPro" id="IPR025943">
    <property type="entry name" value="Sigma_54_int_dom_ATP-bd_2"/>
</dbReference>
<keyword evidence="2" id="KW-0067">ATP-binding</keyword>
<evidence type="ECO:0000313" key="8">
    <source>
        <dbReference type="Proteomes" id="UP000675664"/>
    </source>
</evidence>
<sequence length="702" mass="79431">MGMTNDTFGLSRVIEPKAAVPVTAWKVDNHREISPFECRISLELIHLERDCFQQFCSECGFDEAKIIAKILDLINRRGKLHNPFTNTAGQFYGTIEEMGSEFEKSSRYHTGDRIFCLTTMTAHPIFIDKIHKIDYNYGELAVSGYGIVFIGSPLTTIPPDLQLNYTMATFDEAASLYSIHRVSDEGMRYLVIGKDLVSSITYVCSIKKSVGDNCYITVILDEDGIGTLTPKQVKHELAQWVNSSYILNVAQPISSSEAVLKEEKEHYDMTINCEDLLGSEVLSVILTRNKGKLYFTSLKNSYTQSILIAESMSKELETNVLGQYIIGYEEFTFDLLISIAKELDRINKLYESQSIAFRQATKKAIAASIEKTGKTDDFIFSSAATKALVDEVLNIAQYDCNIILQGETGVGKEKILDLIHKNSIRKNKPCIKINCATIQETLAESEFFGYEAGSFTGAQTTGKKGYFELANGGILFLDEVGTLSLNLQSKLLRVLQESQFYKVGGTTPIHINVRVICANNISLRQLVEQGRFREDLYYRLNICTITVPPLRDRRDDIMTLATSFLSNYCKHYGIDKELDPTALTKLANYDWPGNVRELENLIHRALISVKGYIITGDDIQEVLNENIYEDLVLDLKRSMRSSSSLDFEKIIEQQEKQLIEYALKKFGTTRKAAEFLHMSQPKLMRKKQKYMKLEENTDGELL</sequence>
<evidence type="ECO:0000313" key="7">
    <source>
        <dbReference type="EMBL" id="MBR0599416.1"/>
    </source>
</evidence>
<evidence type="ECO:0000256" key="3">
    <source>
        <dbReference type="ARBA" id="ARBA00023015"/>
    </source>
</evidence>
<dbReference type="Proteomes" id="UP000675664">
    <property type="component" value="Unassembled WGS sequence"/>
</dbReference>
<dbReference type="PANTHER" id="PTHR32071">
    <property type="entry name" value="TRANSCRIPTIONAL REGULATORY PROTEIN"/>
    <property type="match status" value="1"/>
</dbReference>
<evidence type="ECO:0000256" key="4">
    <source>
        <dbReference type="ARBA" id="ARBA00023125"/>
    </source>
</evidence>
<dbReference type="AlphaFoldDB" id="A0A8J7W5H1"/>
<dbReference type="Pfam" id="PF25601">
    <property type="entry name" value="AAA_lid_14"/>
    <property type="match status" value="1"/>
</dbReference>
<dbReference type="Pfam" id="PF00158">
    <property type="entry name" value="Sigma54_activat"/>
    <property type="match status" value="1"/>
</dbReference>
<evidence type="ECO:0000259" key="6">
    <source>
        <dbReference type="PROSITE" id="PS50045"/>
    </source>
</evidence>
<dbReference type="InterPro" id="IPR027417">
    <property type="entry name" value="P-loop_NTPase"/>
</dbReference>
<keyword evidence="3" id="KW-0805">Transcription regulation</keyword>
<dbReference type="InterPro" id="IPR009057">
    <property type="entry name" value="Homeodomain-like_sf"/>
</dbReference>
<dbReference type="RefSeq" id="WP_227019552.1">
    <property type="nucleotide sequence ID" value="NZ_JAGSND010000013.1"/>
</dbReference>
<dbReference type="PROSITE" id="PS00676">
    <property type="entry name" value="SIGMA54_INTERACT_2"/>
    <property type="match status" value="1"/>
</dbReference>
<evidence type="ECO:0000256" key="1">
    <source>
        <dbReference type="ARBA" id="ARBA00022741"/>
    </source>
</evidence>
<protein>
    <submittedName>
        <fullName evidence="7">Sigma-54-dependent Fis family transcriptional regulator</fullName>
    </submittedName>
</protein>
<dbReference type="InterPro" id="IPR025944">
    <property type="entry name" value="Sigma_54_int_dom_CS"/>
</dbReference>
<dbReference type="GO" id="GO:0006355">
    <property type="term" value="P:regulation of DNA-templated transcription"/>
    <property type="evidence" value="ECO:0007669"/>
    <property type="project" value="InterPro"/>
</dbReference>
<dbReference type="CDD" id="cd00009">
    <property type="entry name" value="AAA"/>
    <property type="match status" value="1"/>
</dbReference>
<dbReference type="FunFam" id="3.40.50.300:FF:000006">
    <property type="entry name" value="DNA-binding transcriptional regulator NtrC"/>
    <property type="match status" value="1"/>
</dbReference>
<dbReference type="InterPro" id="IPR003593">
    <property type="entry name" value="AAA+_ATPase"/>
</dbReference>
<comment type="caution">
    <text evidence="7">The sequence shown here is derived from an EMBL/GenBank/DDBJ whole genome shotgun (WGS) entry which is preliminary data.</text>
</comment>
<keyword evidence="5" id="KW-0804">Transcription</keyword>
<evidence type="ECO:0000256" key="5">
    <source>
        <dbReference type="ARBA" id="ARBA00023163"/>
    </source>
</evidence>
<keyword evidence="8" id="KW-1185">Reference proteome</keyword>
<dbReference type="EMBL" id="JAGSND010000013">
    <property type="protein sequence ID" value="MBR0599416.1"/>
    <property type="molecule type" value="Genomic_DNA"/>
</dbReference>
<dbReference type="Gene3D" id="3.40.50.300">
    <property type="entry name" value="P-loop containing nucleotide triphosphate hydrolases"/>
    <property type="match status" value="1"/>
</dbReference>
<dbReference type="InterPro" id="IPR058031">
    <property type="entry name" value="AAA_lid_NorR"/>
</dbReference>
<keyword evidence="4" id="KW-0238">DNA-binding</keyword>
<dbReference type="SUPFAM" id="SSF52540">
    <property type="entry name" value="P-loop containing nucleoside triphosphate hydrolases"/>
    <property type="match status" value="1"/>
</dbReference>
<keyword evidence="1" id="KW-0547">Nucleotide-binding</keyword>
<dbReference type="Pfam" id="PF26370">
    <property type="entry name" value="KDD_N"/>
    <property type="match status" value="1"/>
</dbReference>
<dbReference type="PROSITE" id="PS00675">
    <property type="entry name" value="SIGMA54_INTERACT_1"/>
    <property type="match status" value="1"/>
</dbReference>
<dbReference type="InterPro" id="IPR002078">
    <property type="entry name" value="Sigma_54_int"/>
</dbReference>
<reference evidence="7" key="2">
    <citation type="submission" date="2021-04" db="EMBL/GenBank/DDBJ databases">
        <authorList>
            <person name="Liu J."/>
        </authorList>
    </citation>
    <scope>NUCLEOTIDE SEQUENCE</scope>
    <source>
        <strain evidence="7">BAD-6</strain>
    </source>
</reference>
<reference evidence="7" key="1">
    <citation type="submission" date="2021-04" db="EMBL/GenBank/DDBJ databases">
        <title>Sinoanaerobacter chloroacetimidivorans sp. nov., an obligate anaerobic bacterium isolated from anaerobic sludge.</title>
        <authorList>
            <person name="Bao Y."/>
        </authorList>
    </citation>
    <scope>NUCLEOTIDE SEQUENCE</scope>
    <source>
        <strain evidence="7">BAD-6</strain>
    </source>
</reference>